<proteinExistence type="predicted"/>
<name>A0A8S5TRR8_9CAUD</name>
<protein>
    <submittedName>
        <fullName evidence="1">Uncharacterized protein</fullName>
    </submittedName>
</protein>
<sequence length="81" mass="9405">MLHIVLLCILCGLLFLLITIYTCVLCTWLDYIYKCQTIIYTKKSMHAGELPSTSMLSKTATKLKIRKSLFPERYTKNSRNL</sequence>
<evidence type="ECO:0000313" key="1">
    <source>
        <dbReference type="EMBL" id="DAF84872.1"/>
    </source>
</evidence>
<dbReference type="EMBL" id="BK015911">
    <property type="protein sequence ID" value="DAF84872.1"/>
    <property type="molecule type" value="Genomic_DNA"/>
</dbReference>
<reference evidence="1" key="1">
    <citation type="journal article" date="2021" name="Proc. Natl. Acad. Sci. U.S.A.">
        <title>A Catalog of Tens of Thousands of Viruses from Human Metagenomes Reveals Hidden Associations with Chronic Diseases.</title>
        <authorList>
            <person name="Tisza M.J."/>
            <person name="Buck C.B."/>
        </authorList>
    </citation>
    <scope>NUCLEOTIDE SEQUENCE</scope>
    <source>
        <strain evidence="1">CtTkm23</strain>
    </source>
</reference>
<accession>A0A8S5TRR8</accession>
<organism evidence="1">
    <name type="scientific">Siphoviridae sp. ctTkm23</name>
    <dbReference type="NCBI Taxonomy" id="2825522"/>
    <lineage>
        <taxon>Viruses</taxon>
        <taxon>Duplodnaviria</taxon>
        <taxon>Heunggongvirae</taxon>
        <taxon>Uroviricota</taxon>
        <taxon>Caudoviricetes</taxon>
    </lineage>
</organism>